<protein>
    <submittedName>
        <fullName evidence="1">Uncharacterized protein</fullName>
    </submittedName>
</protein>
<evidence type="ECO:0000313" key="1">
    <source>
        <dbReference type="EMBL" id="TKI71062.1"/>
    </source>
</evidence>
<keyword evidence="2" id="KW-1185">Reference proteome</keyword>
<dbReference type="AlphaFoldDB" id="A0A4U2ZBM4"/>
<organism evidence="1 2">
    <name type="scientific">Sulfurimonas crateris</name>
    <dbReference type="NCBI Taxonomy" id="2574727"/>
    <lineage>
        <taxon>Bacteria</taxon>
        <taxon>Pseudomonadati</taxon>
        <taxon>Campylobacterota</taxon>
        <taxon>Epsilonproteobacteria</taxon>
        <taxon>Campylobacterales</taxon>
        <taxon>Sulfurimonadaceae</taxon>
        <taxon>Sulfurimonas</taxon>
    </lineage>
</organism>
<evidence type="ECO:0000313" key="2">
    <source>
        <dbReference type="Proteomes" id="UP000309561"/>
    </source>
</evidence>
<dbReference type="RefSeq" id="WP_137011519.1">
    <property type="nucleotide sequence ID" value="NZ_SZPX01000001.1"/>
</dbReference>
<comment type="caution">
    <text evidence="1">The sequence shown here is derived from an EMBL/GenBank/DDBJ whole genome shotgun (WGS) entry which is preliminary data.</text>
</comment>
<dbReference type="OrthoDB" id="466634at2"/>
<name>A0A4U2ZBM4_9BACT</name>
<gene>
    <name evidence="1" type="ORF">FCU45_01380</name>
</gene>
<dbReference type="Proteomes" id="UP000309561">
    <property type="component" value="Unassembled WGS sequence"/>
</dbReference>
<proteinExistence type="predicted"/>
<accession>A0A4U2ZBM4</accession>
<reference evidence="1 2" key="1">
    <citation type="submission" date="2019-04" db="EMBL/GenBank/DDBJ databases">
        <title>Sulfurimonas crateris sp. nov. a facultative anaerobic sulfur-oxidizing chemolithautotrophic bacterium isolated from a terrestrial mud vulcano.</title>
        <authorList>
            <person name="Ratnikova N.M."/>
            <person name="Slobodkin A.I."/>
            <person name="Merkel A.Y."/>
            <person name="Novikov A."/>
            <person name="Bonch-Osmolovskaya E.A."/>
            <person name="Slobodkina G.B."/>
        </authorList>
    </citation>
    <scope>NUCLEOTIDE SEQUENCE [LARGE SCALE GENOMIC DNA]</scope>
    <source>
        <strain evidence="1 2">SN118</strain>
    </source>
</reference>
<sequence length="86" mass="10313">MQASYSLNSSELNINFLNSIKEMFQNKNIEIIITDHTDNEVNEYRKSISNRLEQYKSNPESFTELTDEFWVDTEKRLIERHQKRAV</sequence>
<dbReference type="EMBL" id="SZPX01000001">
    <property type="protein sequence ID" value="TKI71062.1"/>
    <property type="molecule type" value="Genomic_DNA"/>
</dbReference>